<dbReference type="Gene3D" id="3.30.1340.30">
    <property type="match status" value="1"/>
</dbReference>
<dbReference type="PROSITE" id="PS50914">
    <property type="entry name" value="BON"/>
    <property type="match status" value="1"/>
</dbReference>
<gene>
    <name evidence="3" type="ORF">E6Q51_00060</name>
</gene>
<feature type="chain" id="PRO_5022838523" evidence="1">
    <location>
        <begin position="27"/>
        <end position="137"/>
    </location>
</feature>
<organism evidence="3 4">
    <name type="scientific">Methylophilus methylotrophus</name>
    <name type="common">Bacterium W3A1</name>
    <dbReference type="NCBI Taxonomy" id="17"/>
    <lineage>
        <taxon>Bacteria</taxon>
        <taxon>Pseudomonadati</taxon>
        <taxon>Pseudomonadota</taxon>
        <taxon>Betaproteobacteria</taxon>
        <taxon>Nitrosomonadales</taxon>
        <taxon>Methylophilaceae</taxon>
        <taxon>Methylophilus</taxon>
    </lineage>
</organism>
<sequence length="137" mass="14588">MNKMNRYLVSSVLSGMLLLSGPQAMAKGEPMYDFLPSDTVIDNVKNNLQSHGVDVSNLQVDADAQGVVQLRGEVASKQEVESITQIAKQSEGVYAVLGALRYETGEVVPAPVPEGLDPMMDAPAAGNEATQQQIDAQ</sequence>
<evidence type="ECO:0000259" key="2">
    <source>
        <dbReference type="PROSITE" id="PS50914"/>
    </source>
</evidence>
<evidence type="ECO:0000313" key="3">
    <source>
        <dbReference type="EMBL" id="TXI39011.1"/>
    </source>
</evidence>
<feature type="domain" description="BON" evidence="2">
    <location>
        <begin position="32"/>
        <end position="104"/>
    </location>
</feature>
<accession>A0A5C7WLN7</accession>
<dbReference type="AlphaFoldDB" id="A0A5C7WLN7"/>
<protein>
    <submittedName>
        <fullName evidence="3">BON domain-containing protein</fullName>
    </submittedName>
</protein>
<comment type="caution">
    <text evidence="3">The sequence shown here is derived from an EMBL/GenBank/DDBJ whole genome shotgun (WGS) entry which is preliminary data.</text>
</comment>
<keyword evidence="1" id="KW-0732">Signal</keyword>
<dbReference type="InterPro" id="IPR007055">
    <property type="entry name" value="BON_dom"/>
</dbReference>
<reference evidence="3 4" key="1">
    <citation type="submission" date="2018-09" db="EMBL/GenBank/DDBJ databases">
        <title>Metagenome Assembled Genomes from an Advanced Water Purification Facility.</title>
        <authorList>
            <person name="Stamps B.W."/>
            <person name="Spear J.R."/>
        </authorList>
    </citation>
    <scope>NUCLEOTIDE SEQUENCE [LARGE SCALE GENOMIC DNA]</scope>
    <source>
        <strain evidence="3">Bin_42_2</strain>
    </source>
</reference>
<dbReference type="EMBL" id="SSGG01000001">
    <property type="protein sequence ID" value="TXI39011.1"/>
    <property type="molecule type" value="Genomic_DNA"/>
</dbReference>
<evidence type="ECO:0000256" key="1">
    <source>
        <dbReference type="SAM" id="SignalP"/>
    </source>
</evidence>
<proteinExistence type="predicted"/>
<dbReference type="Proteomes" id="UP000321374">
    <property type="component" value="Unassembled WGS sequence"/>
</dbReference>
<name>A0A5C7WLN7_METME</name>
<dbReference type="Pfam" id="PF04972">
    <property type="entry name" value="BON"/>
    <property type="match status" value="1"/>
</dbReference>
<feature type="signal peptide" evidence="1">
    <location>
        <begin position="1"/>
        <end position="26"/>
    </location>
</feature>
<evidence type="ECO:0000313" key="4">
    <source>
        <dbReference type="Proteomes" id="UP000321374"/>
    </source>
</evidence>